<evidence type="ECO:0000313" key="2">
    <source>
        <dbReference type="Proteomes" id="UP001234798"/>
    </source>
</evidence>
<proteinExistence type="predicted"/>
<dbReference type="EMBL" id="CP132976">
    <property type="protein sequence ID" value="WMD18194.1"/>
    <property type="molecule type" value="Genomic_DNA"/>
</dbReference>
<name>A0ABY9LTU8_9BURK</name>
<evidence type="ECO:0000313" key="1">
    <source>
        <dbReference type="EMBL" id="WMD18194.1"/>
    </source>
</evidence>
<sequence>MLDKGGRWKEPADYINHENYSQYHDTDKKTRVSAIETRVCGIRFDQKKAGIAAGLFTLR</sequence>
<dbReference type="RefSeq" id="WP_306937087.1">
    <property type="nucleotide sequence ID" value="NZ_CP132976.1"/>
</dbReference>
<protein>
    <submittedName>
        <fullName evidence="1">Uncharacterized protein</fullName>
    </submittedName>
</protein>
<dbReference type="Proteomes" id="UP001234798">
    <property type="component" value="Chromosome"/>
</dbReference>
<organism evidence="1 2">
    <name type="scientific">Achromobacter seleniivolatilans</name>
    <dbReference type="NCBI Taxonomy" id="3047478"/>
    <lineage>
        <taxon>Bacteria</taxon>
        <taxon>Pseudomonadati</taxon>
        <taxon>Pseudomonadota</taxon>
        <taxon>Betaproteobacteria</taxon>
        <taxon>Burkholderiales</taxon>
        <taxon>Alcaligenaceae</taxon>
        <taxon>Achromobacter</taxon>
    </lineage>
</organism>
<accession>A0ABY9LTU8</accession>
<gene>
    <name evidence="1" type="ORF">RAS12_16200</name>
</gene>
<reference evidence="1 2" key="1">
    <citation type="submission" date="2023-08" db="EMBL/GenBank/DDBJ databases">
        <title>Achromobacter seleniivolatilans sp. nov., isolated from seleniferous soil.</title>
        <authorList>
            <person name="Zhang S."/>
            <person name="Li K."/>
            <person name="Peng J."/>
            <person name="Zhao Q."/>
            <person name="Wang H."/>
            <person name="Guo Y."/>
        </authorList>
    </citation>
    <scope>NUCLEOTIDE SEQUENCE [LARGE SCALE GENOMIC DNA]</scope>
    <source>
        <strain evidence="1 2">R39</strain>
    </source>
</reference>
<keyword evidence="2" id="KW-1185">Reference proteome</keyword>